<reference evidence="1" key="1">
    <citation type="journal article" date="2015" name="Nature">
        <title>Complex archaea that bridge the gap between prokaryotes and eukaryotes.</title>
        <authorList>
            <person name="Spang A."/>
            <person name="Saw J.H."/>
            <person name="Jorgensen S.L."/>
            <person name="Zaremba-Niedzwiedzka K."/>
            <person name="Martijn J."/>
            <person name="Lind A.E."/>
            <person name="van Eijk R."/>
            <person name="Schleper C."/>
            <person name="Guy L."/>
            <person name="Ettema T.J."/>
        </authorList>
    </citation>
    <scope>NUCLEOTIDE SEQUENCE</scope>
</reference>
<evidence type="ECO:0000313" key="1">
    <source>
        <dbReference type="EMBL" id="KKN76895.1"/>
    </source>
</evidence>
<organism evidence="1">
    <name type="scientific">marine sediment metagenome</name>
    <dbReference type="NCBI Taxonomy" id="412755"/>
    <lineage>
        <taxon>unclassified sequences</taxon>
        <taxon>metagenomes</taxon>
        <taxon>ecological metagenomes</taxon>
    </lineage>
</organism>
<dbReference type="AlphaFoldDB" id="A0A0F9T6Q3"/>
<proteinExistence type="predicted"/>
<dbReference type="EMBL" id="LAZR01000287">
    <property type="protein sequence ID" value="KKN76895.1"/>
    <property type="molecule type" value="Genomic_DNA"/>
</dbReference>
<name>A0A0F9T6Q3_9ZZZZ</name>
<comment type="caution">
    <text evidence="1">The sequence shown here is derived from an EMBL/GenBank/DDBJ whole genome shotgun (WGS) entry which is preliminary data.</text>
</comment>
<sequence>MASLRLEISYSIPESETGIRLLSTTIDEKEVGGIVLPAIVANKIKVVLADLHDLKKYAQKINEGQPNEENTTRAIYRICYHDEGEGHKPDSPEMEI</sequence>
<protein>
    <submittedName>
        <fullName evidence="1">Uncharacterized protein</fullName>
    </submittedName>
</protein>
<accession>A0A0F9T6Q3</accession>
<gene>
    <name evidence="1" type="ORF">LCGC14_0365460</name>
</gene>